<sequence>MTAAPRPTTPDPPAEDYQPDPRRWRALGVSLAAGFMGLLDITIVAVALPSIGTTLGATPAEAQWVASGYALTFGLSLVPAGRAGDAWGRRRMFCVSLAGFVLTSALCGAAPNLATLVAARLAQGFTSGMLGPQNSGLIQDLFRGAERGRAFGLFGAVLGVSTAIGPVIGGLILAAFDESTGWRWIFLVNVPIGLLTLALAPRLLPGRPADVVRDPTPMWRRMDLFGGTLLGAGVLALMFPLLEHDRFDRWWWLLPVAAALLLGFARWELRLSRRGVDPPMLEPRLFTDTPGYTFGAVLGLAFFIGFSGIWLVLAFFFQDGLSYTPLHSGLAVTTFAVGSALSAMVSGRLLARMGRRLTVHGLVAMVVGLLGAAVALAVQTGPAAALWAAAPLALAGIGCGLVISPNITLTLSQVPVRMAGAAGGALQTSQRVGSAIGTALLAAVYYVALDLYGNRPGLAILCALLCATAFVLVALVMAVLELRRER</sequence>
<evidence type="ECO:0000256" key="2">
    <source>
        <dbReference type="ARBA" id="ARBA00022692"/>
    </source>
</evidence>
<dbReference type="SUPFAM" id="SSF103473">
    <property type="entry name" value="MFS general substrate transporter"/>
    <property type="match status" value="1"/>
</dbReference>
<feature type="region of interest" description="Disordered" evidence="5">
    <location>
        <begin position="1"/>
        <end position="20"/>
    </location>
</feature>
<protein>
    <submittedName>
        <fullName evidence="8">MFS transporter</fullName>
    </submittedName>
</protein>
<feature type="transmembrane region" description="Helical" evidence="6">
    <location>
        <begin position="224"/>
        <end position="243"/>
    </location>
</feature>
<dbReference type="InterPro" id="IPR036259">
    <property type="entry name" value="MFS_trans_sf"/>
</dbReference>
<dbReference type="Proteomes" id="UP001428817">
    <property type="component" value="Unassembled WGS sequence"/>
</dbReference>
<accession>A0ABP9PXZ6</accession>
<keyword evidence="3 6" id="KW-1133">Transmembrane helix</keyword>
<dbReference type="RefSeq" id="WP_345702769.1">
    <property type="nucleotide sequence ID" value="NZ_BAABJP010000008.1"/>
</dbReference>
<feature type="transmembrane region" description="Helical" evidence="6">
    <location>
        <begin position="62"/>
        <end position="80"/>
    </location>
</feature>
<feature type="transmembrane region" description="Helical" evidence="6">
    <location>
        <begin position="249"/>
        <end position="269"/>
    </location>
</feature>
<evidence type="ECO:0000256" key="6">
    <source>
        <dbReference type="SAM" id="Phobius"/>
    </source>
</evidence>
<dbReference type="InterPro" id="IPR020846">
    <property type="entry name" value="MFS_dom"/>
</dbReference>
<dbReference type="PANTHER" id="PTHR42718:SF39">
    <property type="entry name" value="ACTINORHODIN TRANSPORTER-RELATED"/>
    <property type="match status" value="1"/>
</dbReference>
<feature type="transmembrane region" description="Helical" evidence="6">
    <location>
        <begin position="290"/>
        <end position="317"/>
    </location>
</feature>
<proteinExistence type="predicted"/>
<dbReference type="Gene3D" id="1.20.1720.10">
    <property type="entry name" value="Multidrug resistance protein D"/>
    <property type="match status" value="1"/>
</dbReference>
<dbReference type="PANTHER" id="PTHR42718">
    <property type="entry name" value="MAJOR FACILITATOR SUPERFAMILY MULTIDRUG TRANSPORTER MFSC"/>
    <property type="match status" value="1"/>
</dbReference>
<organism evidence="8 9">
    <name type="scientific">Pseudonocardia eucalypti</name>
    <dbReference type="NCBI Taxonomy" id="648755"/>
    <lineage>
        <taxon>Bacteria</taxon>
        <taxon>Bacillati</taxon>
        <taxon>Actinomycetota</taxon>
        <taxon>Actinomycetes</taxon>
        <taxon>Pseudonocardiales</taxon>
        <taxon>Pseudonocardiaceae</taxon>
        <taxon>Pseudonocardia</taxon>
    </lineage>
</organism>
<comment type="caution">
    <text evidence="8">The sequence shown here is derived from an EMBL/GenBank/DDBJ whole genome shotgun (WGS) entry which is preliminary data.</text>
</comment>
<feature type="transmembrane region" description="Helical" evidence="6">
    <location>
        <begin position="384"/>
        <end position="411"/>
    </location>
</feature>
<name>A0ABP9PXZ6_9PSEU</name>
<feature type="transmembrane region" description="Helical" evidence="6">
    <location>
        <begin position="357"/>
        <end position="378"/>
    </location>
</feature>
<feature type="transmembrane region" description="Helical" evidence="6">
    <location>
        <begin position="329"/>
        <end position="350"/>
    </location>
</feature>
<dbReference type="Pfam" id="PF07690">
    <property type="entry name" value="MFS_1"/>
    <property type="match status" value="1"/>
</dbReference>
<keyword evidence="4 6" id="KW-0472">Membrane</keyword>
<feature type="domain" description="Major facilitator superfamily (MFS) profile" evidence="7">
    <location>
        <begin position="26"/>
        <end position="486"/>
    </location>
</feature>
<feature type="transmembrane region" description="Helical" evidence="6">
    <location>
        <begin position="182"/>
        <end position="204"/>
    </location>
</feature>
<comment type="subcellular location">
    <subcellularLocation>
        <location evidence="1">Cell membrane</location>
        <topology evidence="1">Multi-pass membrane protein</topology>
    </subcellularLocation>
</comment>
<feature type="transmembrane region" description="Helical" evidence="6">
    <location>
        <begin position="432"/>
        <end position="452"/>
    </location>
</feature>
<evidence type="ECO:0000313" key="9">
    <source>
        <dbReference type="Proteomes" id="UP001428817"/>
    </source>
</evidence>
<dbReference type="Gene3D" id="1.20.1250.20">
    <property type="entry name" value="MFS general substrate transporter like domains"/>
    <property type="match status" value="1"/>
</dbReference>
<dbReference type="PROSITE" id="PS50850">
    <property type="entry name" value="MFS"/>
    <property type="match status" value="1"/>
</dbReference>
<feature type="transmembrane region" description="Helical" evidence="6">
    <location>
        <begin position="26"/>
        <end position="50"/>
    </location>
</feature>
<keyword evidence="2 6" id="KW-0812">Transmembrane</keyword>
<reference evidence="9" key="1">
    <citation type="journal article" date="2019" name="Int. J. Syst. Evol. Microbiol.">
        <title>The Global Catalogue of Microorganisms (GCM) 10K type strain sequencing project: providing services to taxonomists for standard genome sequencing and annotation.</title>
        <authorList>
            <consortium name="The Broad Institute Genomics Platform"/>
            <consortium name="The Broad Institute Genome Sequencing Center for Infectious Disease"/>
            <person name="Wu L."/>
            <person name="Ma J."/>
        </authorList>
    </citation>
    <scope>NUCLEOTIDE SEQUENCE [LARGE SCALE GENOMIC DNA]</scope>
    <source>
        <strain evidence="9">JCM 18303</strain>
    </source>
</reference>
<dbReference type="CDD" id="cd17321">
    <property type="entry name" value="MFS_MMR_MDR_like"/>
    <property type="match status" value="1"/>
</dbReference>
<evidence type="ECO:0000256" key="5">
    <source>
        <dbReference type="SAM" id="MobiDB-lite"/>
    </source>
</evidence>
<evidence type="ECO:0000256" key="4">
    <source>
        <dbReference type="ARBA" id="ARBA00023136"/>
    </source>
</evidence>
<dbReference type="EMBL" id="BAABJP010000008">
    <property type="protein sequence ID" value="GAA5154048.1"/>
    <property type="molecule type" value="Genomic_DNA"/>
</dbReference>
<dbReference type="PRINTS" id="PR01036">
    <property type="entry name" value="TCRTETB"/>
</dbReference>
<keyword evidence="9" id="KW-1185">Reference proteome</keyword>
<feature type="transmembrane region" description="Helical" evidence="6">
    <location>
        <begin position="458"/>
        <end position="480"/>
    </location>
</feature>
<evidence type="ECO:0000313" key="8">
    <source>
        <dbReference type="EMBL" id="GAA5154048.1"/>
    </source>
</evidence>
<evidence type="ECO:0000256" key="1">
    <source>
        <dbReference type="ARBA" id="ARBA00004651"/>
    </source>
</evidence>
<dbReference type="InterPro" id="IPR011701">
    <property type="entry name" value="MFS"/>
</dbReference>
<feature type="transmembrane region" description="Helical" evidence="6">
    <location>
        <begin position="150"/>
        <end position="176"/>
    </location>
</feature>
<gene>
    <name evidence="8" type="ORF">GCM10023321_25270</name>
</gene>
<evidence type="ECO:0000256" key="3">
    <source>
        <dbReference type="ARBA" id="ARBA00022989"/>
    </source>
</evidence>
<evidence type="ECO:0000259" key="7">
    <source>
        <dbReference type="PROSITE" id="PS50850"/>
    </source>
</evidence>